<dbReference type="AlphaFoldDB" id="A0A9Q3QDH0"/>
<organism evidence="1 2">
    <name type="scientific">Austropuccinia psidii MF-1</name>
    <dbReference type="NCBI Taxonomy" id="1389203"/>
    <lineage>
        <taxon>Eukaryota</taxon>
        <taxon>Fungi</taxon>
        <taxon>Dikarya</taxon>
        <taxon>Basidiomycota</taxon>
        <taxon>Pucciniomycotina</taxon>
        <taxon>Pucciniomycetes</taxon>
        <taxon>Pucciniales</taxon>
        <taxon>Sphaerophragmiaceae</taxon>
        <taxon>Austropuccinia</taxon>
    </lineage>
</organism>
<protein>
    <submittedName>
        <fullName evidence="1">Uncharacterized protein</fullName>
    </submittedName>
</protein>
<gene>
    <name evidence="1" type="ORF">O181_133300</name>
</gene>
<evidence type="ECO:0000313" key="1">
    <source>
        <dbReference type="EMBL" id="MBW0593585.1"/>
    </source>
</evidence>
<dbReference type="OrthoDB" id="4047547at2759"/>
<accession>A0A9Q3QDH0</accession>
<dbReference type="Proteomes" id="UP000765509">
    <property type="component" value="Unassembled WGS sequence"/>
</dbReference>
<sequence>KAVWPDPQYRSVLEDLGKGKSVQEYSLDSSSKLLLFNDWVVVPNDPTIQLNILQNGMTLL</sequence>
<feature type="non-terminal residue" evidence="1">
    <location>
        <position position="1"/>
    </location>
</feature>
<evidence type="ECO:0000313" key="2">
    <source>
        <dbReference type="Proteomes" id="UP000765509"/>
    </source>
</evidence>
<name>A0A9Q3QDH0_9BASI</name>
<comment type="caution">
    <text evidence="1">The sequence shown here is derived from an EMBL/GenBank/DDBJ whole genome shotgun (WGS) entry which is preliminary data.</text>
</comment>
<reference evidence="1" key="1">
    <citation type="submission" date="2021-03" db="EMBL/GenBank/DDBJ databases">
        <title>Draft genome sequence of rust myrtle Austropuccinia psidii MF-1, a brazilian biotype.</title>
        <authorList>
            <person name="Quecine M.C."/>
            <person name="Pachon D.M.R."/>
            <person name="Bonatelli M.L."/>
            <person name="Correr F.H."/>
            <person name="Franceschini L.M."/>
            <person name="Leite T.F."/>
            <person name="Margarido G.R.A."/>
            <person name="Almeida C.A."/>
            <person name="Ferrarezi J.A."/>
            <person name="Labate C.A."/>
        </authorList>
    </citation>
    <scope>NUCLEOTIDE SEQUENCE</scope>
    <source>
        <strain evidence="1">MF-1</strain>
    </source>
</reference>
<proteinExistence type="predicted"/>
<keyword evidence="2" id="KW-1185">Reference proteome</keyword>
<dbReference type="EMBL" id="AVOT02155374">
    <property type="protein sequence ID" value="MBW0593585.1"/>
    <property type="molecule type" value="Genomic_DNA"/>
</dbReference>